<dbReference type="EMBL" id="CABITT030000001">
    <property type="protein sequence ID" value="VVA92229.1"/>
    <property type="molecule type" value="Genomic_DNA"/>
</dbReference>
<gene>
    <name evidence="1" type="ORF">ANE_LOCUS2674</name>
</gene>
<dbReference type="AlphaFoldDB" id="A0A565AUC0"/>
<sequence>MSVDAYIPCALPTSFELGSGPLVKRLSAITTTPNEEFVTGGLVTLMAVGLSPEMTS</sequence>
<evidence type="ECO:0000313" key="2">
    <source>
        <dbReference type="Proteomes" id="UP000489600"/>
    </source>
</evidence>
<proteinExistence type="predicted"/>
<keyword evidence="2" id="KW-1185">Reference proteome</keyword>
<organism evidence="1 2">
    <name type="scientific">Arabis nemorensis</name>
    <dbReference type="NCBI Taxonomy" id="586526"/>
    <lineage>
        <taxon>Eukaryota</taxon>
        <taxon>Viridiplantae</taxon>
        <taxon>Streptophyta</taxon>
        <taxon>Embryophyta</taxon>
        <taxon>Tracheophyta</taxon>
        <taxon>Spermatophyta</taxon>
        <taxon>Magnoliopsida</taxon>
        <taxon>eudicotyledons</taxon>
        <taxon>Gunneridae</taxon>
        <taxon>Pentapetalae</taxon>
        <taxon>rosids</taxon>
        <taxon>malvids</taxon>
        <taxon>Brassicales</taxon>
        <taxon>Brassicaceae</taxon>
        <taxon>Arabideae</taxon>
        <taxon>Arabis</taxon>
    </lineage>
</organism>
<comment type="caution">
    <text evidence="1">The sequence shown here is derived from an EMBL/GenBank/DDBJ whole genome shotgun (WGS) entry which is preliminary data.</text>
</comment>
<accession>A0A565AUC0</accession>
<evidence type="ECO:0000313" key="1">
    <source>
        <dbReference type="EMBL" id="VVA92229.1"/>
    </source>
</evidence>
<reference evidence="1" key="1">
    <citation type="submission" date="2019-07" db="EMBL/GenBank/DDBJ databases">
        <authorList>
            <person name="Dittberner H."/>
        </authorList>
    </citation>
    <scope>NUCLEOTIDE SEQUENCE [LARGE SCALE GENOMIC DNA]</scope>
</reference>
<protein>
    <submittedName>
        <fullName evidence="1">Uncharacterized protein</fullName>
    </submittedName>
</protein>
<name>A0A565AUC0_9BRAS</name>
<dbReference type="Proteomes" id="UP000489600">
    <property type="component" value="Unassembled WGS sequence"/>
</dbReference>